<dbReference type="GO" id="GO:0015074">
    <property type="term" value="P:DNA integration"/>
    <property type="evidence" value="ECO:0007669"/>
    <property type="project" value="InterPro"/>
</dbReference>
<evidence type="ECO:0000256" key="7">
    <source>
        <dbReference type="ARBA" id="ARBA00043898"/>
    </source>
</evidence>
<keyword evidence="4" id="KW-0963">Cytoplasm</keyword>
<dbReference type="Proteomes" id="UP000887540">
    <property type="component" value="Unplaced"/>
</dbReference>
<dbReference type="PANTHER" id="PTHR45860:SF1">
    <property type="entry name" value="TRANSLATION INITIATION FACTOR EIF-2B SUBUNIT ALPHA"/>
    <property type="match status" value="1"/>
</dbReference>
<evidence type="ECO:0000259" key="13">
    <source>
        <dbReference type="Pfam" id="PF01498"/>
    </source>
</evidence>
<evidence type="ECO:0000256" key="5">
    <source>
        <dbReference type="ARBA" id="ARBA00022540"/>
    </source>
</evidence>
<dbReference type="GO" id="GO:0005634">
    <property type="term" value="C:nucleus"/>
    <property type="evidence" value="ECO:0007669"/>
    <property type="project" value="UniProtKB-SubCell"/>
</dbReference>
<reference evidence="15" key="1">
    <citation type="submission" date="2022-11" db="UniProtKB">
        <authorList>
            <consortium name="WormBaseParasite"/>
        </authorList>
    </citation>
    <scope>IDENTIFICATION</scope>
</reference>
<feature type="region of interest" description="Disordered" evidence="12">
    <location>
        <begin position="46"/>
        <end position="70"/>
    </location>
</feature>
<dbReference type="Gene3D" id="3.40.50.10470">
    <property type="entry name" value="Translation initiation factor eif-2b, domain 2"/>
    <property type="match status" value="1"/>
</dbReference>
<dbReference type="Gene3D" id="3.30.420.10">
    <property type="entry name" value="Ribonuclease H-like superfamily/Ribonuclease H"/>
    <property type="match status" value="1"/>
</dbReference>
<dbReference type="GO" id="GO:0005829">
    <property type="term" value="C:cytosol"/>
    <property type="evidence" value="ECO:0007669"/>
    <property type="project" value="UniProtKB-SubCell"/>
</dbReference>
<organism evidence="14 15">
    <name type="scientific">Acrobeloides nanus</name>
    <dbReference type="NCBI Taxonomy" id="290746"/>
    <lineage>
        <taxon>Eukaryota</taxon>
        <taxon>Metazoa</taxon>
        <taxon>Ecdysozoa</taxon>
        <taxon>Nematoda</taxon>
        <taxon>Chromadorea</taxon>
        <taxon>Rhabditida</taxon>
        <taxon>Tylenchina</taxon>
        <taxon>Cephalobomorpha</taxon>
        <taxon>Cephaloboidea</taxon>
        <taxon>Cephalobidae</taxon>
        <taxon>Acrobeloides</taxon>
    </lineage>
</organism>
<dbReference type="InterPro" id="IPR042528">
    <property type="entry name" value="elF-2B_alpha_N"/>
</dbReference>
<comment type="function">
    <text evidence="7">Acts as a component of the translation initiation factor 2B (eIF2B) complex, which catalyzes the exchange of GDP for GTP on eukaryotic initiation factor 2 (eIF2) gamma subunit. Its guanine nucleotide exchange factor activity is repressed when bound to eIF2 complex phosphorylated on the alpha subunit, thereby limiting the amount of methionyl-initiator methionine tRNA available to the ribosome and consequently global translation is repressed.</text>
</comment>
<dbReference type="InterPro" id="IPR002492">
    <property type="entry name" value="Transposase_Tc1-like"/>
</dbReference>
<dbReference type="InterPro" id="IPR036397">
    <property type="entry name" value="RNaseH_sf"/>
</dbReference>
<comment type="subunit">
    <text evidence="10">Component of the translation initiation factor 2B (eIF2B) complex which is a heterodecamer of two sets of five different subunits: alpha, beta, gamma, delta and epsilon. Subunits alpha, beta and delta comprise a regulatory subcomplex and subunits epsilon and gamma comprise a catalytic subcomplex. Within the complex, the hexameric regulatory complex resides at the center, with the two heterodimeric catalytic subcomplexes bound on opposite sides.</text>
</comment>
<evidence type="ECO:0000256" key="4">
    <source>
        <dbReference type="ARBA" id="ARBA00022490"/>
    </source>
</evidence>
<dbReference type="InterPro" id="IPR009057">
    <property type="entry name" value="Homeodomain-like_sf"/>
</dbReference>
<keyword evidence="14" id="KW-1185">Reference proteome</keyword>
<dbReference type="InterPro" id="IPR000649">
    <property type="entry name" value="IF-2B-related"/>
</dbReference>
<evidence type="ECO:0000256" key="9">
    <source>
        <dbReference type="ARBA" id="ARBA00044236"/>
    </source>
</evidence>
<accession>A0A914E8C2</accession>
<dbReference type="GO" id="GO:0005085">
    <property type="term" value="F:guanyl-nucleotide exchange factor activity"/>
    <property type="evidence" value="ECO:0007669"/>
    <property type="project" value="TreeGrafter"/>
</dbReference>
<evidence type="ECO:0000313" key="14">
    <source>
        <dbReference type="Proteomes" id="UP000887540"/>
    </source>
</evidence>
<dbReference type="InterPro" id="IPR037171">
    <property type="entry name" value="NagB/RpiA_transferase-like"/>
</dbReference>
<evidence type="ECO:0000256" key="6">
    <source>
        <dbReference type="ARBA" id="ARBA00022917"/>
    </source>
</evidence>
<comment type="similarity">
    <text evidence="3 11">Belongs to the eIF-2B alpha/beta/delta subunits family.</text>
</comment>
<evidence type="ECO:0000256" key="12">
    <source>
        <dbReference type="SAM" id="MobiDB-lite"/>
    </source>
</evidence>
<evidence type="ECO:0000256" key="1">
    <source>
        <dbReference type="ARBA" id="ARBA00004123"/>
    </source>
</evidence>
<dbReference type="GO" id="GO:0005851">
    <property type="term" value="C:eukaryotic translation initiation factor 2B complex"/>
    <property type="evidence" value="ECO:0007669"/>
    <property type="project" value="TreeGrafter"/>
</dbReference>
<comment type="subcellular location">
    <subcellularLocation>
        <location evidence="2">Cytoplasm</location>
        <location evidence="2">Cytosol</location>
    </subcellularLocation>
    <subcellularLocation>
        <location evidence="1">Nucleus</location>
    </subcellularLocation>
</comment>
<proteinExistence type="inferred from homology"/>
<dbReference type="InterPro" id="IPR042529">
    <property type="entry name" value="IF_2B-like_C"/>
</dbReference>
<evidence type="ECO:0000256" key="3">
    <source>
        <dbReference type="ARBA" id="ARBA00007251"/>
    </source>
</evidence>
<dbReference type="GO" id="GO:0003677">
    <property type="term" value="F:DNA binding"/>
    <property type="evidence" value="ECO:0007669"/>
    <property type="project" value="InterPro"/>
</dbReference>
<evidence type="ECO:0000256" key="8">
    <source>
        <dbReference type="ARBA" id="ARBA00044208"/>
    </source>
</evidence>
<dbReference type="GO" id="GO:0006313">
    <property type="term" value="P:DNA transposition"/>
    <property type="evidence" value="ECO:0007669"/>
    <property type="project" value="InterPro"/>
</dbReference>
<dbReference type="InterPro" id="IPR051501">
    <property type="entry name" value="eIF2B_alpha/beta/delta"/>
</dbReference>
<evidence type="ECO:0000256" key="2">
    <source>
        <dbReference type="ARBA" id="ARBA00004514"/>
    </source>
</evidence>
<protein>
    <recommendedName>
        <fullName evidence="8">Translation initiation factor eIF2B subunit alpha</fullName>
    </recommendedName>
    <alternativeName>
        <fullName evidence="9">eIF2B GDP-GTP exchange factor subunit alpha</fullName>
    </alternativeName>
</protein>
<name>A0A914E8C2_9BILA</name>
<evidence type="ECO:0000256" key="11">
    <source>
        <dbReference type="RuleBase" id="RU003814"/>
    </source>
</evidence>
<dbReference type="AlphaFoldDB" id="A0A914E8C2"/>
<dbReference type="SUPFAM" id="SSF46689">
    <property type="entry name" value="Homeodomain-like"/>
    <property type="match status" value="1"/>
</dbReference>
<evidence type="ECO:0000256" key="10">
    <source>
        <dbReference type="ARBA" id="ARBA00046432"/>
    </source>
</evidence>
<dbReference type="Pfam" id="PF01498">
    <property type="entry name" value="HTH_Tnp_Tc3_2"/>
    <property type="match status" value="1"/>
</dbReference>
<keyword evidence="5" id="KW-0396">Initiation factor</keyword>
<dbReference type="SUPFAM" id="SSF100950">
    <property type="entry name" value="NagB/RpiA/CoA transferase-like"/>
    <property type="match status" value="1"/>
</dbReference>
<dbReference type="GO" id="GO:0003743">
    <property type="term" value="F:translation initiation factor activity"/>
    <property type="evidence" value="ECO:0007669"/>
    <property type="project" value="UniProtKB-KW"/>
</dbReference>
<dbReference type="Pfam" id="PF01008">
    <property type="entry name" value="IF-2B"/>
    <property type="match status" value="1"/>
</dbReference>
<evidence type="ECO:0000313" key="15">
    <source>
        <dbReference type="WBParaSite" id="ACRNAN_scaffold610.g10536.t1"/>
    </source>
</evidence>
<dbReference type="PANTHER" id="PTHR45860">
    <property type="entry name" value="TRANSLATION INITIATION FACTOR EIF-2B SUBUNIT ALPHA"/>
    <property type="match status" value="1"/>
</dbReference>
<feature type="domain" description="Transposase Tc1-like" evidence="13">
    <location>
        <begin position="69"/>
        <end position="140"/>
    </location>
</feature>
<keyword evidence="6" id="KW-0648">Protein biosynthesis</keyword>
<sequence>MPCLRDIDTATKNKILDALEADLMVKDVIQRFQVSKQTIWRLRKQMESEGNVKNRAKSGRPRKTTENQDRAMVRHNKKDPNRSATDSIAYANEVLGVQISKRTAQRRLKRAELFARRPAKKPLFKKKHRKARLEFVRSHEHWTKEDWNRILWSDETKFNLFNPDRGHLIRRPIRMRYKLISECGISLYMLKKDEKIAQIPLNYHQTILCSKEVQEDFTRLLSDGSSEKSTGLAAIETLMQCLKKSQATTVSELQSELEFAIQAMLKTNYSSASVQSASELFLRFISMVTKEQLTGDVESLMSIYKKRGENFISRVGTSRNRISKFSRLFIQNNARILTHSCSRCVLQSLLDAKKAGRNFHVYVTESQPDRSGRIMFERMKTAGISATLILDSAVGYLMERVDMVFFGAEGVMETGGIINKIGTLGIAMIAKTVNKPVYVMAESIKFVKEYPLNQSDVPDRFKYRFSTLNEKKPLEEEHPINDYTPPQYINLLITDLGIFTPAAVGDELIKLYT</sequence>
<dbReference type="Gene3D" id="1.20.120.1070">
    <property type="entry name" value="Translation initiation factor eIF-2B, N-terminal domain"/>
    <property type="match status" value="1"/>
</dbReference>
<dbReference type="WBParaSite" id="ACRNAN_scaffold610.g10536.t1">
    <property type="protein sequence ID" value="ACRNAN_scaffold610.g10536.t1"/>
    <property type="gene ID" value="ACRNAN_scaffold610.g10536"/>
</dbReference>